<organism evidence="1 2">
    <name type="scientific">Atopobium deltae</name>
    <dbReference type="NCBI Taxonomy" id="1393034"/>
    <lineage>
        <taxon>Bacteria</taxon>
        <taxon>Bacillati</taxon>
        <taxon>Actinomycetota</taxon>
        <taxon>Coriobacteriia</taxon>
        <taxon>Coriobacteriales</taxon>
        <taxon>Atopobiaceae</taxon>
        <taxon>Atopobium</taxon>
    </lineage>
</organism>
<reference evidence="2" key="1">
    <citation type="submission" date="2016-01" db="EMBL/GenBank/DDBJ databases">
        <authorList>
            <person name="Mitreva M."/>
            <person name="Pepin K.H."/>
            <person name="Mihindukulasuriya K.A."/>
            <person name="Fulton R."/>
            <person name="Fronick C."/>
            <person name="O'Laughlin M."/>
            <person name="Miner T."/>
            <person name="Herter B."/>
            <person name="Rosa B.A."/>
            <person name="Cordes M."/>
            <person name="Tomlinson C."/>
            <person name="Wollam A."/>
            <person name="Palsikar V.B."/>
            <person name="Mardis E.R."/>
            <person name="Wilson R.K."/>
        </authorList>
    </citation>
    <scope>NUCLEOTIDE SEQUENCE [LARGE SCALE GENOMIC DNA]</scope>
    <source>
        <strain evidence="2">DNF00019</strain>
    </source>
</reference>
<feature type="non-terminal residue" evidence="1">
    <location>
        <position position="1"/>
    </location>
</feature>
<name>A0A133XVI7_9ACTN</name>
<sequence length="44" mass="4599">NETQRHSAALKSAGQNPVSLFPLGGYSFAVSSLQLHPVFGGISK</sequence>
<dbReference type="PATRIC" id="fig|1393034.3.peg.562"/>
<accession>A0A133XVI7</accession>
<evidence type="ECO:0000313" key="2">
    <source>
        <dbReference type="Proteomes" id="UP000070675"/>
    </source>
</evidence>
<keyword evidence="2" id="KW-1185">Reference proteome</keyword>
<proteinExistence type="predicted"/>
<evidence type="ECO:0000313" key="1">
    <source>
        <dbReference type="EMBL" id="KXB34967.1"/>
    </source>
</evidence>
<gene>
    <name evidence="1" type="ORF">HMPREF3192_00580</name>
</gene>
<dbReference type="AlphaFoldDB" id="A0A133XVI7"/>
<protein>
    <submittedName>
        <fullName evidence="1">Uncharacterized protein</fullName>
    </submittedName>
</protein>
<dbReference type="Proteomes" id="UP000070675">
    <property type="component" value="Unassembled WGS sequence"/>
</dbReference>
<comment type="caution">
    <text evidence="1">The sequence shown here is derived from an EMBL/GenBank/DDBJ whole genome shotgun (WGS) entry which is preliminary data.</text>
</comment>
<dbReference type="EMBL" id="LSCR01000007">
    <property type="protein sequence ID" value="KXB34967.1"/>
    <property type="molecule type" value="Genomic_DNA"/>
</dbReference>